<keyword evidence="4" id="KW-0158">Chromosome</keyword>
<dbReference type="InterPro" id="IPR054519">
    <property type="entry name" value="INTS7_C"/>
</dbReference>
<keyword evidence="18" id="KW-1185">Reference proteome</keyword>
<dbReference type="InterPro" id="IPR056516">
    <property type="entry name" value="INTS7_N"/>
</dbReference>
<keyword evidence="10" id="KW-0234">DNA repair</keyword>
<dbReference type="OrthoDB" id="10072614at2759"/>
<evidence type="ECO:0000259" key="16">
    <source>
        <dbReference type="Pfam" id="PF24436"/>
    </source>
</evidence>
<evidence type="ECO:0000259" key="15">
    <source>
        <dbReference type="Pfam" id="PF22965"/>
    </source>
</evidence>
<evidence type="ECO:0000256" key="2">
    <source>
        <dbReference type="ARBA" id="ARBA00004286"/>
    </source>
</evidence>
<evidence type="ECO:0000256" key="3">
    <source>
        <dbReference type="ARBA" id="ARBA00006793"/>
    </source>
</evidence>
<evidence type="ECO:0000256" key="6">
    <source>
        <dbReference type="ARBA" id="ARBA00022763"/>
    </source>
</evidence>
<dbReference type="InterPro" id="IPR027417">
    <property type="entry name" value="P-loop_NTPase"/>
</dbReference>
<dbReference type="GO" id="GO:0005524">
    <property type="term" value="F:ATP binding"/>
    <property type="evidence" value="ECO:0007669"/>
    <property type="project" value="UniProtKB-KW"/>
</dbReference>
<feature type="domain" description="Integrator complex subunit 7 C-terminal" evidence="15">
    <location>
        <begin position="1915"/>
        <end position="2014"/>
    </location>
</feature>
<dbReference type="InterPro" id="IPR036277">
    <property type="entry name" value="SMC_hinge_sf"/>
</dbReference>
<dbReference type="GO" id="GO:0003684">
    <property type="term" value="F:damaged DNA binding"/>
    <property type="evidence" value="ECO:0007669"/>
    <property type="project" value="TreeGrafter"/>
</dbReference>
<evidence type="ECO:0000256" key="9">
    <source>
        <dbReference type="ARBA" id="ARBA00023172"/>
    </source>
</evidence>
<feature type="coiled-coil region" evidence="12">
    <location>
        <begin position="784"/>
        <end position="853"/>
    </location>
</feature>
<evidence type="ECO:0000313" key="17">
    <source>
        <dbReference type="EMBL" id="CAB3405320.1"/>
    </source>
</evidence>
<evidence type="ECO:0000256" key="5">
    <source>
        <dbReference type="ARBA" id="ARBA00022741"/>
    </source>
</evidence>
<reference evidence="17 18" key="1">
    <citation type="submission" date="2020-04" db="EMBL/GenBank/DDBJ databases">
        <authorList>
            <person name="Laetsch R D."/>
            <person name="Stevens L."/>
            <person name="Kumar S."/>
            <person name="Blaxter L. M."/>
        </authorList>
    </citation>
    <scope>NUCLEOTIDE SEQUENCE [LARGE SCALE GENOMIC DNA]</scope>
</reference>
<dbReference type="PANTHER" id="PTHR19306:SF6">
    <property type="entry name" value="STRUCTURAL MAINTENANCE OF CHROMOSOMES PROTEIN 6"/>
    <property type="match status" value="1"/>
</dbReference>
<feature type="domain" description="RecF/RecN/SMC N-terminal" evidence="14">
    <location>
        <begin position="73"/>
        <end position="1127"/>
    </location>
</feature>
<feature type="region of interest" description="Disordered" evidence="13">
    <location>
        <begin position="1038"/>
        <end position="1062"/>
    </location>
</feature>
<dbReference type="Gene3D" id="1.10.287.1490">
    <property type="match status" value="2"/>
</dbReference>
<dbReference type="Proteomes" id="UP000494206">
    <property type="component" value="Unassembled WGS sequence"/>
</dbReference>
<sequence>MTRLSASPDENMNPADAVCAASTRKRINLQMPETPSRNSEVFDDDDNCVDISKRLKPSNPRDELAIAGRVAGVRLQNFMCHSNLQIEFDTRHNNCFYIGGPNGSGKSALFAAINIGLGGKGSDNDRGNTVKSYVKDGTSSAKISITLTNEGQNSNPEYGEFVEIERNITQTSSTYTLKSIKGFGRNRKEEIVSKKKGDIDKIVRRFNIHLSNPAFWMSQDRSRSFLSDFKPATIYKFYQTATELDRIKMAYAKFADDLNDVNSILFRKKLELNKRTKELQRLHEVLSMHNKIEDDRKKILRYQWCLMFCAIRDIEDELEIVRQKQKHIEEKAARNKEESLNNRQERATLMRDVDVLHDRIAEKKQEHDIFKEEINSEKAKFRDESDQIDGIHHEIRNRKQEIKLLNTKIMDAKKKIRAISENAAGTQMKQKYEEFERKYEELKATRETMEKSGKIVGLQNERDEAERVLSELENRRADITQEMNEMKRLADECQEKLRRANAAKINKVNKYGPKMSEIVAEIHKNRHKFSKLPKGPIGQYISVENKKWALAVEECIGKLATTFICDNQMDAKVLQSIFDKLRLTKRDAPPMHVSRFLGKRHQNLREPSSEWKTIYRVLKFSDDDVHNVIIDKSQPECVGLVESQEEAMEEMDSANPPRNVIKVFTANGDQAFARGPNSQYRFYAARRGISSQGLFEPGDGLVDHERLNRTIDDCRNRLHELNNDEYKEIESKIRKMRRQRDEASKAVDAFEAKHADVRQREIRMQREVHDLEAKMASESDLEDIESLNRCIEDMEGRIPKIEEQIDEWKQKEAAIRTRMETFSAKIAQLEKDLNVYKEEIEAERQSVDATNEKVMLLDAAFSKFTTKKARFDADREQLYNEDTRLQACRDDKIAMVNESKKLLVKPDGVDDPPDLSDFPPTEHAEKTYEELKKRIEMQTEEIDPSVTLEMVQEFKESLKNDKRMCRRILEVLNKLHEILEHRVALYPLLKKCTEMKVRNRFKELLQIRGNFVGDLEIDNERQTLNVIVRSVRDVERDGTTTIDGADDDDDDEEPAKKKSKAVKRTKKDIRDLKGLSGGERSFVTAALVMSLWEVMEQPFRMMDEFDVFMDMVNRKLVMDLLVEMATDHFPYNQFIFFTPQGIKELKKSFDKGLRSIWISEQLATISRLGRVFEENPVPTFVNSTLVRLAEAFKDGSNDLRVGIARALGQCGSHLSLAFSSAEILRRILTVSHSNDPDAREAVLDMLASLAVICPDNTQVHHIICESLSTDHRGEFRAACAAMKAFAALSSEFSETVVSQVGKLLDEPTTTDAQKIQLCDVFATMRADAHTLEHVFGICATVLTRNCTDEFLAAFLRSMTSLCIEVRYTVPKQIDILLGTLTALKTKKNNNGAAATSSSSSSGGSDERICIILKELRRLAKYSNIWSEEQIRRFAEFLNAEMSAAATSRYFEVGVELSRSCSSANIKLLKDLAISSTAYGSVKNPAISVRYIQMAANIFCNRIIFDGESPETISTAMTSLSVIIVADCTSGKMEANLAKRLYRAIGDVLCVYPYTQFEFSMIIISSVLSAFDDLACLEDNLEQRLEMLCRLIDTDRAYIPDIQKWAINVYQRKKPIFEAFPTLFAYLAIAIGTELPPEFPSVMFDASTSRYETARSAFRNGRWIDVALPNLEAIETKNLAKLESDWILALRELAAAQLVEFTPLAIDNQQSRLRSALSILSVAFVYSNRAAHLRVPLEFIERFLHTSEAFSRLLSTCEPFLTILTSALKPGHYYNAIVARRFTVALSTVEKIIIDLQSSWFSLCRSSFCADPTSLDLITLYYSKSTVLLAAVQMMLGKMPPETNIQLPPLSNPRTCAQMQREKLQWIIEKLARLKFKELPTLNTIQVFHTIIEQLAMTPYMMPRFFFQQFYNVEFKISTTPQMEGNRAVSVQNGETVPIRVDGAILSNHPYHIRSVIIIAEISSPTNHAANRYLTETVEPNEKNYFSAQFLLQFKWSCDIKLRIEFIDATTRKQWRSSTTTTLPIMVREVTKAR</sequence>
<keyword evidence="7" id="KW-0067">ATP-binding</keyword>
<comment type="similarity">
    <text evidence="3">Belongs to the SMC family. SMC6 subfamily.</text>
</comment>
<comment type="subcellular location">
    <subcellularLocation>
        <location evidence="2">Chromosome</location>
    </subcellularLocation>
    <subcellularLocation>
        <location evidence="1">Nucleus</location>
    </subcellularLocation>
</comment>
<keyword evidence="8 12" id="KW-0175">Coiled coil</keyword>
<evidence type="ECO:0000259" key="14">
    <source>
        <dbReference type="Pfam" id="PF02463"/>
    </source>
</evidence>
<dbReference type="GO" id="GO:0035861">
    <property type="term" value="C:site of double-strand break"/>
    <property type="evidence" value="ECO:0007669"/>
    <property type="project" value="TreeGrafter"/>
</dbReference>
<dbReference type="Pfam" id="PF24436">
    <property type="entry name" value="INTS7_N"/>
    <property type="match status" value="1"/>
</dbReference>
<keyword evidence="11" id="KW-0539">Nucleus</keyword>
<dbReference type="GO" id="GO:0030915">
    <property type="term" value="C:Smc5-Smc6 complex"/>
    <property type="evidence" value="ECO:0007669"/>
    <property type="project" value="TreeGrafter"/>
</dbReference>
<dbReference type="GO" id="GO:0003697">
    <property type="term" value="F:single-stranded DNA binding"/>
    <property type="evidence" value="ECO:0007669"/>
    <property type="project" value="TreeGrafter"/>
</dbReference>
<dbReference type="SUPFAM" id="SSF75553">
    <property type="entry name" value="Smc hinge domain"/>
    <property type="match status" value="1"/>
</dbReference>
<dbReference type="InterPro" id="IPR011989">
    <property type="entry name" value="ARM-like"/>
</dbReference>
<dbReference type="GO" id="GO:0005634">
    <property type="term" value="C:nucleus"/>
    <property type="evidence" value="ECO:0007669"/>
    <property type="project" value="UniProtKB-SubCell"/>
</dbReference>
<evidence type="ECO:0000256" key="13">
    <source>
        <dbReference type="SAM" id="MobiDB-lite"/>
    </source>
</evidence>
<dbReference type="PANTHER" id="PTHR19306">
    <property type="entry name" value="STRUCTURAL MAINTENANCE OF CHROMOSOMES 5,6 SMC5, SMC6"/>
    <property type="match status" value="1"/>
</dbReference>
<evidence type="ECO:0000256" key="1">
    <source>
        <dbReference type="ARBA" id="ARBA00004123"/>
    </source>
</evidence>
<dbReference type="Pfam" id="PF22965">
    <property type="entry name" value="INTS7_C"/>
    <property type="match status" value="1"/>
</dbReference>
<proteinExistence type="inferred from homology"/>
<protein>
    <recommendedName>
        <fullName evidence="19">Rad50/SbcC-type AAA domain-containing protein</fullName>
    </recommendedName>
</protein>
<feature type="coiled-coil region" evidence="12">
    <location>
        <begin position="704"/>
        <end position="760"/>
    </location>
</feature>
<dbReference type="GO" id="GO:0000724">
    <property type="term" value="P:double-strand break repair via homologous recombination"/>
    <property type="evidence" value="ECO:0007669"/>
    <property type="project" value="TreeGrafter"/>
</dbReference>
<evidence type="ECO:0000256" key="12">
    <source>
        <dbReference type="SAM" id="Coils"/>
    </source>
</evidence>
<evidence type="ECO:0000313" key="18">
    <source>
        <dbReference type="Proteomes" id="UP000494206"/>
    </source>
</evidence>
<feature type="coiled-coil region" evidence="12">
    <location>
        <begin position="311"/>
        <end position="506"/>
    </location>
</feature>
<organism evidence="17 18">
    <name type="scientific">Caenorhabditis bovis</name>
    <dbReference type="NCBI Taxonomy" id="2654633"/>
    <lineage>
        <taxon>Eukaryota</taxon>
        <taxon>Metazoa</taxon>
        <taxon>Ecdysozoa</taxon>
        <taxon>Nematoda</taxon>
        <taxon>Chromadorea</taxon>
        <taxon>Rhabditida</taxon>
        <taxon>Rhabditina</taxon>
        <taxon>Rhabditomorpha</taxon>
        <taxon>Rhabditoidea</taxon>
        <taxon>Rhabditidae</taxon>
        <taxon>Peloderinae</taxon>
        <taxon>Caenorhabditis</taxon>
    </lineage>
</organism>
<dbReference type="EMBL" id="CADEPM010000004">
    <property type="protein sequence ID" value="CAB3405320.1"/>
    <property type="molecule type" value="Genomic_DNA"/>
</dbReference>
<evidence type="ECO:0000256" key="4">
    <source>
        <dbReference type="ARBA" id="ARBA00022454"/>
    </source>
</evidence>
<evidence type="ECO:0000256" key="10">
    <source>
        <dbReference type="ARBA" id="ARBA00023204"/>
    </source>
</evidence>
<keyword evidence="9" id="KW-0233">DNA recombination</keyword>
<keyword evidence="5" id="KW-0547">Nucleotide-binding</keyword>
<dbReference type="InterPro" id="IPR003395">
    <property type="entry name" value="RecF/RecN/SMC_N"/>
</dbReference>
<dbReference type="SUPFAM" id="SSF52540">
    <property type="entry name" value="P-loop containing nucleoside triphosphate hydrolases"/>
    <property type="match status" value="1"/>
</dbReference>
<dbReference type="SUPFAM" id="SSF48371">
    <property type="entry name" value="ARM repeat"/>
    <property type="match status" value="1"/>
</dbReference>
<dbReference type="Gene3D" id="1.25.10.10">
    <property type="entry name" value="Leucine-rich Repeat Variant"/>
    <property type="match status" value="1"/>
</dbReference>
<dbReference type="GO" id="GO:0051276">
    <property type="term" value="P:chromosome organization"/>
    <property type="evidence" value="ECO:0007669"/>
    <property type="project" value="InterPro"/>
</dbReference>
<comment type="caution">
    <text evidence="17">The sequence shown here is derived from an EMBL/GenBank/DDBJ whole genome shotgun (WGS) entry which is preliminary data.</text>
</comment>
<dbReference type="Pfam" id="PF02463">
    <property type="entry name" value="SMC_N"/>
    <property type="match status" value="1"/>
</dbReference>
<evidence type="ECO:0000256" key="11">
    <source>
        <dbReference type="ARBA" id="ARBA00023242"/>
    </source>
</evidence>
<dbReference type="InterPro" id="IPR016024">
    <property type="entry name" value="ARM-type_fold"/>
</dbReference>
<keyword evidence="6" id="KW-0227">DNA damage</keyword>
<dbReference type="Gene3D" id="3.40.50.300">
    <property type="entry name" value="P-loop containing nucleotide triphosphate hydrolases"/>
    <property type="match status" value="2"/>
</dbReference>
<accession>A0A8S1EVC5</accession>
<evidence type="ECO:0008006" key="19">
    <source>
        <dbReference type="Google" id="ProtNLM"/>
    </source>
</evidence>
<feature type="compositionally biased region" description="Acidic residues" evidence="13">
    <location>
        <begin position="1044"/>
        <end position="1053"/>
    </location>
</feature>
<gene>
    <name evidence="17" type="ORF">CBOVIS_LOCUS7531</name>
</gene>
<evidence type="ECO:0000256" key="7">
    <source>
        <dbReference type="ARBA" id="ARBA00022840"/>
    </source>
</evidence>
<evidence type="ECO:0000256" key="8">
    <source>
        <dbReference type="ARBA" id="ARBA00023054"/>
    </source>
</evidence>
<feature type="domain" description="Integrator complex subunit 7 N-terminal" evidence="16">
    <location>
        <begin position="1149"/>
        <end position="1660"/>
    </location>
</feature>
<name>A0A8S1EVC5_9PELO</name>